<evidence type="ECO:0000256" key="5">
    <source>
        <dbReference type="ARBA" id="ARBA00033748"/>
    </source>
</evidence>
<evidence type="ECO:0000313" key="8">
    <source>
        <dbReference type="EMBL" id="TCL05227.1"/>
    </source>
</evidence>
<sequence length="452" mass="50881">MMTEQKRQMHLGAFLQDVGHHIGAWRHPDAPRNAGMNLEHFKLLARRAEDAKFDMIFLGDQMTFQYEEDEHIGRTTRTVNFEPLTLLSALAMLTRRIGLVATASTSYNEPFNVARKFASLDHISGGRAGWNIVTSWTLGEALNFNRDEVMDHGLRYQRAQEFVDVVQGLWDSWEDDALLNDKKTGLFFDPDKLHVLDHQGRFFKVRGPLNISRAIQGQPVLVQAGSSSDGQDLAARKAEVIFTAQRSLAEAQGFYRSVKEQMQAYGRQPHQLKIMPGVFPIVGESREHAGEKFEQLQELVDPEIGWPVLARHLGGFDLSGYPIDGPVPEFPLSQGNQSRQRLLADFARREKLTIRQLYWHVTGTRGHWAIFGTASDIADQLEERFTGGGADGFNIMAPWLPGGLLEFIHQVVPELRRRGLFRTEYSGSTLREHLGLSAPPNRYTQPAAGAAL</sequence>
<evidence type="ECO:0000256" key="1">
    <source>
        <dbReference type="ARBA" id="ARBA00022630"/>
    </source>
</evidence>
<accession>A0A4R1NEA6</accession>
<evidence type="ECO:0000256" key="3">
    <source>
        <dbReference type="ARBA" id="ARBA00023002"/>
    </source>
</evidence>
<dbReference type="InterPro" id="IPR016215">
    <property type="entry name" value="NTA_MOA"/>
</dbReference>
<dbReference type="GO" id="GO:0004497">
    <property type="term" value="F:monooxygenase activity"/>
    <property type="evidence" value="ECO:0007669"/>
    <property type="project" value="UniProtKB-KW"/>
</dbReference>
<keyword evidence="1 6" id="KW-0285">Flavoprotein</keyword>
<protein>
    <submittedName>
        <fullName evidence="8">Alkanesulfonate monooxygenase</fullName>
    </submittedName>
</protein>
<dbReference type="PANTHER" id="PTHR30011:SF16">
    <property type="entry name" value="C2H2 FINGER DOMAIN TRANSCRIPTION FACTOR (EUROFUNG)-RELATED"/>
    <property type="match status" value="1"/>
</dbReference>
<evidence type="ECO:0000259" key="7">
    <source>
        <dbReference type="Pfam" id="PF00296"/>
    </source>
</evidence>
<organism evidence="8 9">
    <name type="scientific">Sodalis ligni</name>
    <dbReference type="NCBI Taxonomy" id="2697027"/>
    <lineage>
        <taxon>Bacteria</taxon>
        <taxon>Pseudomonadati</taxon>
        <taxon>Pseudomonadota</taxon>
        <taxon>Gammaproteobacteria</taxon>
        <taxon>Enterobacterales</taxon>
        <taxon>Bruguierivoracaceae</taxon>
        <taxon>Sodalis</taxon>
    </lineage>
</organism>
<dbReference type="NCBIfam" id="TIGR03860">
    <property type="entry name" value="FMN_nitrolo"/>
    <property type="match status" value="1"/>
</dbReference>
<dbReference type="PANTHER" id="PTHR30011">
    <property type="entry name" value="ALKANESULFONATE MONOOXYGENASE-RELATED"/>
    <property type="match status" value="1"/>
</dbReference>
<dbReference type="Gene3D" id="3.20.20.30">
    <property type="entry name" value="Luciferase-like domain"/>
    <property type="match status" value="1"/>
</dbReference>
<keyword evidence="3" id="KW-0560">Oxidoreductase</keyword>
<dbReference type="Proteomes" id="UP000294555">
    <property type="component" value="Unassembled WGS sequence"/>
</dbReference>
<evidence type="ECO:0000256" key="4">
    <source>
        <dbReference type="ARBA" id="ARBA00023033"/>
    </source>
</evidence>
<keyword evidence="4 8" id="KW-0503">Monooxygenase</keyword>
<evidence type="ECO:0000256" key="2">
    <source>
        <dbReference type="ARBA" id="ARBA00022643"/>
    </source>
</evidence>
<feature type="binding site" evidence="6">
    <location>
        <position position="60"/>
    </location>
    <ligand>
        <name>FMN</name>
        <dbReference type="ChEBI" id="CHEBI:58210"/>
    </ligand>
</feature>
<gene>
    <name evidence="8" type="ORF">EZJ58_3401</name>
</gene>
<dbReference type="InterPro" id="IPR036661">
    <property type="entry name" value="Luciferase-like_sf"/>
</dbReference>
<comment type="caution">
    <text evidence="8">The sequence shown here is derived from an EMBL/GenBank/DDBJ whole genome shotgun (WGS) entry which is preliminary data.</text>
</comment>
<comment type="similarity">
    <text evidence="5">Belongs to the NtaA/SnaA/DszA monooxygenase family.</text>
</comment>
<dbReference type="Pfam" id="PF00296">
    <property type="entry name" value="Bac_luciferase"/>
    <property type="match status" value="1"/>
</dbReference>
<evidence type="ECO:0000313" key="9">
    <source>
        <dbReference type="Proteomes" id="UP000294555"/>
    </source>
</evidence>
<dbReference type="AlphaFoldDB" id="A0A4R1NEA6"/>
<dbReference type="SUPFAM" id="SSF51679">
    <property type="entry name" value="Bacterial luciferase-like"/>
    <property type="match status" value="1"/>
</dbReference>
<feature type="binding site" evidence="6">
    <location>
        <position position="227"/>
    </location>
    <ligand>
        <name>FMN</name>
        <dbReference type="ChEBI" id="CHEBI:58210"/>
    </ligand>
</feature>
<dbReference type="EMBL" id="SJOI01000001">
    <property type="protein sequence ID" value="TCL05227.1"/>
    <property type="molecule type" value="Genomic_DNA"/>
</dbReference>
<keyword evidence="9" id="KW-1185">Reference proteome</keyword>
<reference evidence="8 9" key="1">
    <citation type="submission" date="2019-02" db="EMBL/GenBank/DDBJ databases">
        <title>Investigation of anaerobic lignin degradation for improved lignocellulosic biofuels.</title>
        <authorList>
            <person name="Deangelis K."/>
        </authorList>
    </citation>
    <scope>NUCLEOTIDE SEQUENCE [LARGE SCALE GENOMIC DNA]</scope>
    <source>
        <strain evidence="8 9">159R</strain>
    </source>
</reference>
<dbReference type="InterPro" id="IPR011251">
    <property type="entry name" value="Luciferase-like_dom"/>
</dbReference>
<feature type="domain" description="Luciferase-like" evidence="7">
    <location>
        <begin position="26"/>
        <end position="387"/>
    </location>
</feature>
<dbReference type="PIRSF" id="PIRSF000337">
    <property type="entry name" value="NTA_MOA"/>
    <property type="match status" value="1"/>
</dbReference>
<name>A0A4R1NEA6_9GAMM</name>
<proteinExistence type="inferred from homology"/>
<keyword evidence="2 6" id="KW-0288">FMN</keyword>
<dbReference type="CDD" id="cd01095">
    <property type="entry name" value="Nitrilotriacetate_monoxgenase"/>
    <property type="match status" value="1"/>
</dbReference>
<feature type="binding site" evidence="6">
    <location>
        <position position="226"/>
    </location>
    <ligand>
        <name>FMN</name>
        <dbReference type="ChEBI" id="CHEBI:58210"/>
    </ligand>
</feature>
<feature type="binding site" evidence="6">
    <location>
        <position position="152"/>
    </location>
    <ligand>
        <name>FMN</name>
        <dbReference type="ChEBI" id="CHEBI:58210"/>
    </ligand>
</feature>
<feature type="binding site" evidence="6">
    <location>
        <position position="102"/>
    </location>
    <ligand>
        <name>FMN</name>
        <dbReference type="ChEBI" id="CHEBI:58210"/>
    </ligand>
</feature>
<dbReference type="GO" id="GO:0016705">
    <property type="term" value="F:oxidoreductase activity, acting on paired donors, with incorporation or reduction of molecular oxygen"/>
    <property type="evidence" value="ECO:0007669"/>
    <property type="project" value="InterPro"/>
</dbReference>
<dbReference type="InterPro" id="IPR051260">
    <property type="entry name" value="Diverse_substr_monoxygenases"/>
</dbReference>
<feature type="binding site" evidence="6">
    <location>
        <position position="156"/>
    </location>
    <ligand>
        <name>FMN</name>
        <dbReference type="ChEBI" id="CHEBI:58210"/>
    </ligand>
</feature>
<evidence type="ECO:0000256" key="6">
    <source>
        <dbReference type="PIRSR" id="PIRSR000337-1"/>
    </source>
</evidence>